<evidence type="ECO:0000313" key="2">
    <source>
        <dbReference type="Proteomes" id="UP000218209"/>
    </source>
</evidence>
<protein>
    <submittedName>
        <fullName evidence="1">Uncharacterized protein</fullName>
    </submittedName>
</protein>
<dbReference type="AlphaFoldDB" id="A0A1X6PAA7"/>
<accession>A0A1X6PAA7</accession>
<sequence length="124" mass="13505">TSLLPMLSDQNIIDALLTNKSARDCVLQPVYKAERLIFTHTTIRASFRSVGLVPWDPTRVLHLAGINLGMDLPSYGVADAARAAATAVIRLSHDRHMAGKKKVVAGRAAVEKRRIYSAADLLLT</sequence>
<gene>
    <name evidence="1" type="ORF">BU14_0135s0041</name>
</gene>
<organism evidence="1 2">
    <name type="scientific">Porphyra umbilicalis</name>
    <name type="common">Purple laver</name>
    <name type="synonym">Red alga</name>
    <dbReference type="NCBI Taxonomy" id="2786"/>
    <lineage>
        <taxon>Eukaryota</taxon>
        <taxon>Rhodophyta</taxon>
        <taxon>Bangiophyceae</taxon>
        <taxon>Bangiales</taxon>
        <taxon>Bangiaceae</taxon>
        <taxon>Porphyra</taxon>
    </lineage>
</organism>
<feature type="non-terminal residue" evidence="1">
    <location>
        <position position="1"/>
    </location>
</feature>
<reference evidence="1 2" key="1">
    <citation type="submission" date="2017-03" db="EMBL/GenBank/DDBJ databases">
        <title>WGS assembly of Porphyra umbilicalis.</title>
        <authorList>
            <person name="Brawley S.H."/>
            <person name="Blouin N.A."/>
            <person name="Ficko-Blean E."/>
            <person name="Wheeler G.L."/>
            <person name="Lohr M."/>
            <person name="Goodson H.V."/>
            <person name="Jenkins J.W."/>
            <person name="Blaby-Haas C.E."/>
            <person name="Helliwell K.E."/>
            <person name="Chan C."/>
            <person name="Marriage T."/>
            <person name="Bhattacharya D."/>
            <person name="Klein A.S."/>
            <person name="Badis Y."/>
            <person name="Brodie J."/>
            <person name="Cao Y."/>
            <person name="Collen J."/>
            <person name="Dittami S.M."/>
            <person name="Gachon C.M."/>
            <person name="Green B.R."/>
            <person name="Karpowicz S."/>
            <person name="Kim J.W."/>
            <person name="Kudahl U."/>
            <person name="Lin S."/>
            <person name="Michel G."/>
            <person name="Mittag M."/>
            <person name="Olson B.J."/>
            <person name="Pangilinan J."/>
            <person name="Peng Y."/>
            <person name="Qiu H."/>
            <person name="Shu S."/>
            <person name="Singer J.T."/>
            <person name="Smith A.G."/>
            <person name="Sprecher B.N."/>
            <person name="Wagner V."/>
            <person name="Wang W."/>
            <person name="Wang Z.-Y."/>
            <person name="Yan J."/>
            <person name="Yarish C."/>
            <person name="Zoeuner-Riek S."/>
            <person name="Zhuang Y."/>
            <person name="Zou Y."/>
            <person name="Lindquist E.A."/>
            <person name="Grimwood J."/>
            <person name="Barry K."/>
            <person name="Rokhsar D.S."/>
            <person name="Schmutz J."/>
            <person name="Stiller J.W."/>
            <person name="Grossman A.R."/>
            <person name="Prochnik S.E."/>
        </authorList>
    </citation>
    <scope>NUCLEOTIDE SEQUENCE [LARGE SCALE GENOMIC DNA]</scope>
    <source>
        <strain evidence="1">4086291</strain>
    </source>
</reference>
<name>A0A1X6PAA7_PORUM</name>
<keyword evidence="2" id="KW-1185">Reference proteome</keyword>
<proteinExistence type="predicted"/>
<evidence type="ECO:0000313" key="1">
    <source>
        <dbReference type="EMBL" id="OSX77767.1"/>
    </source>
</evidence>
<dbReference type="EMBL" id="KV918829">
    <property type="protein sequence ID" value="OSX77767.1"/>
    <property type="molecule type" value="Genomic_DNA"/>
</dbReference>
<dbReference type="Proteomes" id="UP000218209">
    <property type="component" value="Unassembled WGS sequence"/>
</dbReference>